<dbReference type="Proteomes" id="UP000253250">
    <property type="component" value="Unassembled WGS sequence"/>
</dbReference>
<evidence type="ECO:0000313" key="2">
    <source>
        <dbReference type="Proteomes" id="UP000253250"/>
    </source>
</evidence>
<name>A0A1C2FZI5_9GAMM</name>
<protein>
    <submittedName>
        <fullName evidence="1">DUF484 domain-containing protein</fullName>
    </submittedName>
</protein>
<dbReference type="InterPro" id="IPR029016">
    <property type="entry name" value="GAF-like_dom_sf"/>
</dbReference>
<dbReference type="OrthoDB" id="8525200at2"/>
<dbReference type="PANTHER" id="PTHR38765">
    <property type="entry name" value="DUF484 DOMAIN-CONTAINING PROTEIN"/>
    <property type="match status" value="1"/>
</dbReference>
<keyword evidence="2" id="KW-1185">Reference proteome</keyword>
<dbReference type="Gene3D" id="3.30.450.40">
    <property type="match status" value="1"/>
</dbReference>
<reference evidence="1 2" key="1">
    <citation type="submission" date="2018-02" db="EMBL/GenBank/DDBJ databases">
        <title>Insights into the biology of acidophilic members of the Acidiferrobacteraceae family derived from comparative genomic analyses.</title>
        <authorList>
            <person name="Issotta F."/>
            <person name="Thyssen C."/>
            <person name="Mena C."/>
            <person name="Moya A."/>
            <person name="Bellenberg S."/>
            <person name="Sproer C."/>
            <person name="Covarrubias P.C."/>
            <person name="Sand W."/>
            <person name="Quatrini R."/>
            <person name="Vera M."/>
        </authorList>
    </citation>
    <scope>NUCLEOTIDE SEQUENCE [LARGE SCALE GENOMIC DNA]</scope>
    <source>
        <strain evidence="2">m-1</strain>
    </source>
</reference>
<gene>
    <name evidence="1" type="ORF">C4900_01915</name>
</gene>
<evidence type="ECO:0000313" key="1">
    <source>
        <dbReference type="EMBL" id="RCN58570.1"/>
    </source>
</evidence>
<dbReference type="PANTHER" id="PTHR38765:SF1">
    <property type="entry name" value="DUF484 DOMAIN-CONTAINING PROTEIN"/>
    <property type="match status" value="1"/>
</dbReference>
<dbReference type="STRING" id="163359.A9R16_15205"/>
<proteinExistence type="predicted"/>
<dbReference type="Pfam" id="PF04340">
    <property type="entry name" value="DUF484"/>
    <property type="match status" value="1"/>
</dbReference>
<comment type="caution">
    <text evidence="1">The sequence shown here is derived from an EMBL/GenBank/DDBJ whole genome shotgun (WGS) entry which is preliminary data.</text>
</comment>
<dbReference type="EMBL" id="PSYR01000001">
    <property type="protein sequence ID" value="RCN58570.1"/>
    <property type="molecule type" value="Genomic_DNA"/>
</dbReference>
<dbReference type="AlphaFoldDB" id="A0A1C2FZI5"/>
<sequence length="229" mass="25116">MKQSSEELSWEEGVARYLRDHPDYFERHQDLLEILRVPHAGRGAAVSLLERQAAVLRERLAAKDRERRDFLAAARENEALGERLHRLAVALIDAASLDDVFGSVYDLGRNQLRLDTVTILIGVNGGPLAGRAEFVPPDDARLRRALALSRGRPLCGPKAVLAEARGLLGPDEARVASVALVALRDPVRSGVILLGSHDRDRFPPGAGTLYLGRLGDLVMRAVARQLDRS</sequence>
<accession>A0A1C2FZI5</accession>
<dbReference type="InterPro" id="IPR007435">
    <property type="entry name" value="DUF484"/>
</dbReference>
<dbReference type="RefSeq" id="WP_065971468.1">
    <property type="nucleotide sequence ID" value="NZ_CP080624.1"/>
</dbReference>
<organism evidence="1 2">
    <name type="scientific">Acidiferrobacter thiooxydans</name>
    <dbReference type="NCBI Taxonomy" id="163359"/>
    <lineage>
        <taxon>Bacteria</taxon>
        <taxon>Pseudomonadati</taxon>
        <taxon>Pseudomonadota</taxon>
        <taxon>Gammaproteobacteria</taxon>
        <taxon>Acidiferrobacterales</taxon>
        <taxon>Acidiferrobacteraceae</taxon>
        <taxon>Acidiferrobacter</taxon>
    </lineage>
</organism>